<dbReference type="STRING" id="1227490.C479_07338"/>
<organism evidence="2 3">
    <name type="scientific">Halovivax asiaticus JCM 14624</name>
    <dbReference type="NCBI Taxonomy" id="1227490"/>
    <lineage>
        <taxon>Archaea</taxon>
        <taxon>Methanobacteriati</taxon>
        <taxon>Methanobacteriota</taxon>
        <taxon>Stenosarchaea group</taxon>
        <taxon>Halobacteria</taxon>
        <taxon>Halobacteriales</taxon>
        <taxon>Natrialbaceae</taxon>
        <taxon>Halovivax</taxon>
    </lineage>
</organism>
<dbReference type="Proteomes" id="UP000011560">
    <property type="component" value="Unassembled WGS sequence"/>
</dbReference>
<sequence length="423" mass="46216">MRPSRRTVLKVAGGVGLGGAGIAYWNRRWLRRRDDVDAIETTLKVTVPTVANPVTVTDAHLDAAYSWAREHVETTERKLPEMEAEAEHLENANEDLAGNAPDEIEASADRHEALTAYRLAVASSAMARGNHLEPAEGLGSDELRDAHKTLGEELDAFDTSYVGESLTRTVVQASHAESLTHSAESRYTNAPEYMAGDRSNSAMAWERVATGRVALHDAEWFQEVLATDDTVDRTEALEACNDRLAERIESATDGVQWEDEHGMNTWASGRWRAAQMDHRYEPDDAKSDGRLALAVSIQAEWATVAETLAEFDDVPGWGELGDADIGLLDDVGELVAEKRSASDRLSTTADAVGTDPLGAHLLRRTIQNVELADSSLDHLQENVRSYETAEWQTELDRAALRYRSAAADADAIPTIVSLVADGS</sequence>
<dbReference type="EMBL" id="AOIQ01000013">
    <property type="protein sequence ID" value="ELZ11103.1"/>
    <property type="molecule type" value="Genomic_DNA"/>
</dbReference>
<dbReference type="AlphaFoldDB" id="M0BLC9"/>
<accession>M0BLC9</accession>
<feature type="coiled-coil region" evidence="1">
    <location>
        <begin position="72"/>
        <end position="99"/>
    </location>
</feature>
<dbReference type="OrthoDB" id="205807at2157"/>
<dbReference type="RefSeq" id="WP_007700163.1">
    <property type="nucleotide sequence ID" value="NZ_AOIQ01000013.1"/>
</dbReference>
<reference evidence="2 3" key="1">
    <citation type="journal article" date="2014" name="PLoS Genet.">
        <title>Phylogenetically driven sequencing of extremely halophilic archaea reveals strategies for static and dynamic osmo-response.</title>
        <authorList>
            <person name="Becker E.A."/>
            <person name="Seitzer P.M."/>
            <person name="Tritt A."/>
            <person name="Larsen D."/>
            <person name="Krusor M."/>
            <person name="Yao A.I."/>
            <person name="Wu D."/>
            <person name="Madern D."/>
            <person name="Eisen J.A."/>
            <person name="Darling A.E."/>
            <person name="Facciotti M.T."/>
        </authorList>
    </citation>
    <scope>NUCLEOTIDE SEQUENCE [LARGE SCALE GENOMIC DNA]</scope>
    <source>
        <strain evidence="2 3">JCM 14624</strain>
    </source>
</reference>
<name>M0BLC9_9EURY</name>
<evidence type="ECO:0000313" key="2">
    <source>
        <dbReference type="EMBL" id="ELZ11103.1"/>
    </source>
</evidence>
<keyword evidence="3" id="KW-1185">Reference proteome</keyword>
<comment type="caution">
    <text evidence="2">The sequence shown here is derived from an EMBL/GenBank/DDBJ whole genome shotgun (WGS) entry which is preliminary data.</text>
</comment>
<evidence type="ECO:0000256" key="1">
    <source>
        <dbReference type="SAM" id="Coils"/>
    </source>
</evidence>
<proteinExistence type="predicted"/>
<gene>
    <name evidence="2" type="ORF">C479_07338</name>
</gene>
<evidence type="ECO:0000313" key="3">
    <source>
        <dbReference type="Proteomes" id="UP000011560"/>
    </source>
</evidence>
<protein>
    <submittedName>
        <fullName evidence="2">Uncharacterized protein</fullName>
    </submittedName>
</protein>
<keyword evidence="1" id="KW-0175">Coiled coil</keyword>